<dbReference type="Proteomes" id="UP001607302">
    <property type="component" value="Unassembled WGS sequence"/>
</dbReference>
<gene>
    <name evidence="1" type="ORF">V1478_004732</name>
</gene>
<reference evidence="1 2" key="1">
    <citation type="journal article" date="2024" name="Ann. Entomol. Soc. Am.">
        <title>Genomic analyses of the southern and eastern yellowjacket wasps (Hymenoptera: Vespidae) reveal evolutionary signatures of social life.</title>
        <authorList>
            <person name="Catto M.A."/>
            <person name="Caine P.B."/>
            <person name="Orr S.E."/>
            <person name="Hunt B.G."/>
            <person name="Goodisman M.A.D."/>
        </authorList>
    </citation>
    <scope>NUCLEOTIDE SEQUENCE [LARGE SCALE GENOMIC DNA]</scope>
    <source>
        <strain evidence="1">233</strain>
        <tissue evidence="1">Head and thorax</tissue>
    </source>
</reference>
<evidence type="ECO:0000313" key="2">
    <source>
        <dbReference type="Proteomes" id="UP001607302"/>
    </source>
</evidence>
<evidence type="ECO:0000313" key="1">
    <source>
        <dbReference type="EMBL" id="KAL2732044.1"/>
    </source>
</evidence>
<protein>
    <submittedName>
        <fullName evidence="1">Uncharacterized protein</fullName>
    </submittedName>
</protein>
<proteinExistence type="predicted"/>
<keyword evidence="2" id="KW-1185">Reference proteome</keyword>
<dbReference type="AlphaFoldDB" id="A0ABD2BHE2"/>
<comment type="caution">
    <text evidence="1">The sequence shown here is derived from an EMBL/GenBank/DDBJ whole genome shotgun (WGS) entry which is preliminary data.</text>
</comment>
<accession>A0ABD2BHE2</accession>
<sequence length="74" mass="8547">MNSFYTCYLHVRSEYIGVTDVTIWNYHGNYSNQYDFGTIVILICQVNSGCIKCIHITFTINVSYFGIIYSKAQT</sequence>
<name>A0ABD2BHE2_VESSQ</name>
<organism evidence="1 2">
    <name type="scientific">Vespula squamosa</name>
    <name type="common">Southern yellow jacket</name>
    <name type="synonym">Wasp</name>
    <dbReference type="NCBI Taxonomy" id="30214"/>
    <lineage>
        <taxon>Eukaryota</taxon>
        <taxon>Metazoa</taxon>
        <taxon>Ecdysozoa</taxon>
        <taxon>Arthropoda</taxon>
        <taxon>Hexapoda</taxon>
        <taxon>Insecta</taxon>
        <taxon>Pterygota</taxon>
        <taxon>Neoptera</taxon>
        <taxon>Endopterygota</taxon>
        <taxon>Hymenoptera</taxon>
        <taxon>Apocrita</taxon>
        <taxon>Aculeata</taxon>
        <taxon>Vespoidea</taxon>
        <taxon>Vespidae</taxon>
        <taxon>Vespinae</taxon>
        <taxon>Vespula</taxon>
    </lineage>
</organism>
<dbReference type="EMBL" id="JAUDFV010000102">
    <property type="protein sequence ID" value="KAL2732044.1"/>
    <property type="molecule type" value="Genomic_DNA"/>
</dbReference>